<feature type="compositionally biased region" description="Basic and acidic residues" evidence="4">
    <location>
        <begin position="307"/>
        <end position="316"/>
    </location>
</feature>
<reference evidence="6 7" key="1">
    <citation type="submission" date="2020-06" db="EMBL/GenBank/DDBJ databases">
        <authorList>
            <person name="Grouzdev D.S."/>
        </authorList>
    </citation>
    <scope>NUCLEOTIDE SEQUENCE [LARGE SCALE GENOMIC DNA]</scope>
    <source>
        <strain evidence="6 7">HO-A22</strain>
    </source>
</reference>
<dbReference type="Proteomes" id="UP000520198">
    <property type="component" value="Unassembled WGS sequence"/>
</dbReference>
<dbReference type="SUPFAM" id="SSF52317">
    <property type="entry name" value="Class I glutamine amidotransferase-like"/>
    <property type="match status" value="1"/>
</dbReference>
<evidence type="ECO:0000256" key="1">
    <source>
        <dbReference type="ARBA" id="ARBA00023015"/>
    </source>
</evidence>
<keyword evidence="2" id="KW-0238">DNA-binding</keyword>
<dbReference type="SMART" id="SM00342">
    <property type="entry name" value="HTH_ARAC"/>
    <property type="match status" value="1"/>
</dbReference>
<dbReference type="Gene3D" id="3.40.50.880">
    <property type="match status" value="1"/>
</dbReference>
<evidence type="ECO:0000259" key="5">
    <source>
        <dbReference type="PROSITE" id="PS01124"/>
    </source>
</evidence>
<dbReference type="InterPro" id="IPR050204">
    <property type="entry name" value="AraC_XylS_family_regulators"/>
</dbReference>
<dbReference type="InterPro" id="IPR018060">
    <property type="entry name" value="HTH_AraC"/>
</dbReference>
<comment type="caution">
    <text evidence="6">The sequence shown here is derived from an EMBL/GenBank/DDBJ whole genome shotgun (WGS) entry which is preliminary data.</text>
</comment>
<gene>
    <name evidence="6" type="ORF">HT585_10595</name>
</gene>
<dbReference type="PROSITE" id="PS00041">
    <property type="entry name" value="HTH_ARAC_FAMILY_1"/>
    <property type="match status" value="1"/>
</dbReference>
<evidence type="ECO:0000256" key="2">
    <source>
        <dbReference type="ARBA" id="ARBA00023125"/>
    </source>
</evidence>
<dbReference type="InterPro" id="IPR029062">
    <property type="entry name" value="Class_I_gatase-like"/>
</dbReference>
<evidence type="ECO:0000256" key="3">
    <source>
        <dbReference type="ARBA" id="ARBA00023163"/>
    </source>
</evidence>
<dbReference type="InterPro" id="IPR018062">
    <property type="entry name" value="HTH_AraC-typ_CS"/>
</dbReference>
<dbReference type="PROSITE" id="PS01124">
    <property type="entry name" value="HTH_ARAC_FAMILY_2"/>
    <property type="match status" value="1"/>
</dbReference>
<dbReference type="GO" id="GO:0003700">
    <property type="term" value="F:DNA-binding transcription factor activity"/>
    <property type="evidence" value="ECO:0007669"/>
    <property type="project" value="InterPro"/>
</dbReference>
<dbReference type="CDD" id="cd03136">
    <property type="entry name" value="GATase1_AraC_ArgR_like"/>
    <property type="match status" value="1"/>
</dbReference>
<dbReference type="PANTHER" id="PTHR46796">
    <property type="entry name" value="HTH-TYPE TRANSCRIPTIONAL ACTIVATOR RHAS-RELATED"/>
    <property type="match status" value="1"/>
</dbReference>
<evidence type="ECO:0000313" key="6">
    <source>
        <dbReference type="EMBL" id="NVD39305.1"/>
    </source>
</evidence>
<accession>A0A7Y6Q5B0</accession>
<sequence length="345" mass="38735">MDQNVSQVQHVDILVLPETNLILVASVIEPMRAANRIAGRPLYDWTIYSPDGEPIETKSGIPIPVSGAFRPQRETAPLFILSSYNWQRSATSQLKMMLSQTARHRELMAGIESGSWLLAETSLLDTSRATTHWEDFEDFTASYPQVTMVRERFVIDGKRITTGGSLPTLDLMLELIRRAHGYSLALEVSRLFIYEQERTRGDLLQMPAIGNMRILDPRVGAAVKLMEETVEAPLTLARLARRIGVSVRHLQDLFRDTMGVGPHEHYLALRLNAARRKVIETRMEFADIAAISGFNSSSSFSRSYRAHYRESPSETRRRLKLGHGAEDRTRSTDGAIGKAKSNGQA</sequence>
<dbReference type="EMBL" id="JABWDU010000002">
    <property type="protein sequence ID" value="NVD39305.1"/>
    <property type="molecule type" value="Genomic_DNA"/>
</dbReference>
<dbReference type="SUPFAM" id="SSF46689">
    <property type="entry name" value="Homeodomain-like"/>
    <property type="match status" value="2"/>
</dbReference>
<dbReference type="Gene3D" id="1.10.10.60">
    <property type="entry name" value="Homeodomain-like"/>
    <property type="match status" value="1"/>
</dbReference>
<dbReference type="RefSeq" id="WP_176352858.1">
    <property type="nucleotide sequence ID" value="NZ_JABWDU010000002.1"/>
</dbReference>
<keyword evidence="3" id="KW-0804">Transcription</keyword>
<dbReference type="GO" id="GO:0043565">
    <property type="term" value="F:sequence-specific DNA binding"/>
    <property type="evidence" value="ECO:0007669"/>
    <property type="project" value="InterPro"/>
</dbReference>
<feature type="region of interest" description="Disordered" evidence="4">
    <location>
        <begin position="298"/>
        <end position="345"/>
    </location>
</feature>
<keyword evidence="7" id="KW-1185">Reference proteome</keyword>
<protein>
    <submittedName>
        <fullName evidence="6">GlxA family transcriptional regulator</fullName>
    </submittedName>
</protein>
<feature type="domain" description="HTH araC/xylS-type" evidence="5">
    <location>
        <begin position="220"/>
        <end position="318"/>
    </location>
</feature>
<keyword evidence="1" id="KW-0805">Transcription regulation</keyword>
<dbReference type="AlphaFoldDB" id="A0A7Y6Q5B0"/>
<name>A0A7Y6Q5B0_9HYPH</name>
<evidence type="ECO:0000313" key="7">
    <source>
        <dbReference type="Proteomes" id="UP000520198"/>
    </source>
</evidence>
<proteinExistence type="predicted"/>
<organism evidence="6 7">
    <name type="scientific">Ensifer oleiphilus</name>
    <dbReference type="NCBI Taxonomy" id="2742698"/>
    <lineage>
        <taxon>Bacteria</taxon>
        <taxon>Pseudomonadati</taxon>
        <taxon>Pseudomonadota</taxon>
        <taxon>Alphaproteobacteria</taxon>
        <taxon>Hyphomicrobiales</taxon>
        <taxon>Rhizobiaceae</taxon>
        <taxon>Sinorhizobium/Ensifer group</taxon>
        <taxon>Ensifer</taxon>
    </lineage>
</organism>
<evidence type="ECO:0000256" key="4">
    <source>
        <dbReference type="SAM" id="MobiDB-lite"/>
    </source>
</evidence>
<dbReference type="Pfam" id="PF12833">
    <property type="entry name" value="HTH_18"/>
    <property type="match status" value="1"/>
</dbReference>
<dbReference type="InterPro" id="IPR009057">
    <property type="entry name" value="Homeodomain-like_sf"/>
</dbReference>